<dbReference type="PROSITE" id="PS00170">
    <property type="entry name" value="CSA_PPIASE_1"/>
    <property type="match status" value="1"/>
</dbReference>
<dbReference type="PRINTS" id="PR00153">
    <property type="entry name" value="CSAPPISMRASE"/>
</dbReference>
<dbReference type="GO" id="GO:0003755">
    <property type="term" value="F:peptidyl-prolyl cis-trans isomerase activity"/>
    <property type="evidence" value="ECO:0007669"/>
    <property type="project" value="InterPro"/>
</dbReference>
<feature type="region of interest" description="Disordered" evidence="7">
    <location>
        <begin position="364"/>
        <end position="395"/>
    </location>
</feature>
<feature type="domain" description="PPIase cyclophilin-type" evidence="8">
    <location>
        <begin position="115"/>
        <end position="263"/>
    </location>
</feature>
<evidence type="ECO:0000256" key="2">
    <source>
        <dbReference type="ARBA" id="ARBA00007365"/>
    </source>
</evidence>
<keyword evidence="10" id="KW-1185">Reference proteome</keyword>
<feature type="region of interest" description="Disordered" evidence="7">
    <location>
        <begin position="520"/>
        <end position="550"/>
    </location>
</feature>
<comment type="similarity">
    <text evidence="2">Belongs to the cyclophilin-type PPIase family.</text>
</comment>
<dbReference type="InterPro" id="IPR020892">
    <property type="entry name" value="Cyclophilin-type_PPIase_CS"/>
</dbReference>
<evidence type="ECO:0000256" key="6">
    <source>
        <dbReference type="ARBA" id="ARBA00046368"/>
    </source>
</evidence>
<comment type="subunit">
    <text evidence="6">Part of the activated spliceosome B/catalytic step 1 spliceosome, one of the forms of the spliceosome which has a well-formed active site but still cannot catalyze the branching reaction and is composed at least of 52 proteins, the U2, U5 and U6 snRNAs and the pre-mRNA. Recruited during early steps of activated spliceosome B maturation, it is probably one of the first proteins released from this complex as he matures to the spliceosome C complex. Component of the minor spliceosome, which splices U12-type introns.</text>
</comment>
<dbReference type="Proteomes" id="UP000886998">
    <property type="component" value="Unassembled WGS sequence"/>
</dbReference>
<dbReference type="CDD" id="cd01925">
    <property type="entry name" value="cyclophilin_CeCYP16-like"/>
    <property type="match status" value="1"/>
</dbReference>
<evidence type="ECO:0000256" key="7">
    <source>
        <dbReference type="SAM" id="MobiDB-lite"/>
    </source>
</evidence>
<dbReference type="GO" id="GO:0006457">
    <property type="term" value="P:protein folding"/>
    <property type="evidence" value="ECO:0007669"/>
    <property type="project" value="InterPro"/>
</dbReference>
<name>A0A8X6IVW6_9ARAC</name>
<dbReference type="Gene3D" id="2.40.100.10">
    <property type="entry name" value="Cyclophilin-like"/>
    <property type="match status" value="1"/>
</dbReference>
<feature type="compositionally biased region" description="Basic and acidic residues" evidence="7">
    <location>
        <begin position="480"/>
        <end position="493"/>
    </location>
</feature>
<reference evidence="9" key="1">
    <citation type="submission" date="2020-08" db="EMBL/GenBank/DDBJ databases">
        <title>Multicomponent nature underlies the extraordinary mechanical properties of spider dragline silk.</title>
        <authorList>
            <person name="Kono N."/>
            <person name="Nakamura H."/>
            <person name="Mori M."/>
            <person name="Yoshida Y."/>
            <person name="Ohtoshi R."/>
            <person name="Malay A.D."/>
            <person name="Moran D.A.P."/>
            <person name="Tomita M."/>
            <person name="Numata K."/>
            <person name="Arakawa K."/>
        </authorList>
    </citation>
    <scope>NUCLEOTIDE SEQUENCE</scope>
</reference>
<evidence type="ECO:0000313" key="10">
    <source>
        <dbReference type="Proteomes" id="UP000886998"/>
    </source>
</evidence>
<comment type="caution">
    <text evidence="9">The sequence shown here is derived from an EMBL/GenBank/DDBJ whole genome shotgun (WGS) entry which is preliminary data.</text>
</comment>
<accession>A0A8X6IVW6</accession>
<evidence type="ECO:0000313" key="9">
    <source>
        <dbReference type="EMBL" id="GFS60492.1"/>
    </source>
</evidence>
<evidence type="ECO:0000256" key="4">
    <source>
        <dbReference type="ARBA" id="ARBA00040027"/>
    </source>
</evidence>
<sequence>MDLAQHVVYNWRPTNPRKPIPLHEVAENVGKSYPLAFTPVNILAGFCVSGIWPVNPNLLTDEYLSSSVTDRPDPSINCQNNFPKEETKYKERGVELSIKNLEMLHELTYVEVLLQTTVGDIDIELWSKETPKACRNFVQLCLEGYYDGTVFHRLIKGFIVQGGDPDGDGTGGESIYGHPFKDEFHSRLRFVRRGLVAMANSGKDDNGSQFFFTLGASPELQNKNTIFGKVTGNTLYNMLKLEDGLVDADDRPLYPHKIITTKVLSNPFPDIEPRVKTEVKETISEKPKEKGKKDFKLLSFGDEAEEDEAEILAVNEAFKGQSKSSHDLTNDPKLSSVPAVDIRNEHESDKDKVVVDNIRKKLEKAGAEKHEKLNSKEEPESKVEKETTVEMDESLEKRKEIQRQIKELKKELSRKKKEKIDFSEKIDEKEPEKEENEVLAEYHKQLEKYKSKPVSRKGTSEREAQTLKFLEKFKNSMEAAKKTYTDEKKVKSSDEEDDDNEAWLAHCLRADDQKVVLAKDANLPAQDRYDISDPRNPINERRRREIKMRK</sequence>
<dbReference type="Pfam" id="PF00160">
    <property type="entry name" value="Pro_isomerase"/>
    <property type="match status" value="1"/>
</dbReference>
<organism evidence="9 10">
    <name type="scientific">Trichonephila inaurata madagascariensis</name>
    <dbReference type="NCBI Taxonomy" id="2747483"/>
    <lineage>
        <taxon>Eukaryota</taxon>
        <taxon>Metazoa</taxon>
        <taxon>Ecdysozoa</taxon>
        <taxon>Arthropoda</taxon>
        <taxon>Chelicerata</taxon>
        <taxon>Arachnida</taxon>
        <taxon>Araneae</taxon>
        <taxon>Araneomorphae</taxon>
        <taxon>Entelegynae</taxon>
        <taxon>Araneoidea</taxon>
        <taxon>Nephilidae</taxon>
        <taxon>Trichonephila</taxon>
        <taxon>Trichonephila inaurata</taxon>
    </lineage>
</organism>
<keyword evidence="3" id="KW-0539">Nucleus</keyword>
<proteinExistence type="inferred from homology"/>
<dbReference type="CDD" id="cd22288">
    <property type="entry name" value="CWC27_CTD"/>
    <property type="match status" value="1"/>
</dbReference>
<gene>
    <name evidence="9" type="primary">cwc27</name>
    <name evidence="9" type="ORF">TNIN_357831</name>
</gene>
<feature type="compositionally biased region" description="Basic and acidic residues" evidence="7">
    <location>
        <begin position="527"/>
        <end position="543"/>
    </location>
</feature>
<dbReference type="PANTHER" id="PTHR45625:SF6">
    <property type="entry name" value="SPLICEOSOME-ASSOCIATED PROTEIN CWC27 HOMOLOG"/>
    <property type="match status" value="1"/>
</dbReference>
<feature type="region of interest" description="Disordered" evidence="7">
    <location>
        <begin position="480"/>
        <end position="500"/>
    </location>
</feature>
<dbReference type="InterPro" id="IPR002130">
    <property type="entry name" value="Cyclophilin-type_PPIase_dom"/>
</dbReference>
<dbReference type="OrthoDB" id="442970at2759"/>
<dbReference type="AlphaFoldDB" id="A0A8X6IVW6"/>
<dbReference type="FunFam" id="2.40.100.10:FF:000007">
    <property type="entry name" value="Peptidyl-prolyl cis-trans isomerase CWC27 homolog"/>
    <property type="match status" value="1"/>
</dbReference>
<dbReference type="SUPFAM" id="SSF50891">
    <property type="entry name" value="Cyclophilin-like"/>
    <property type="match status" value="1"/>
</dbReference>
<evidence type="ECO:0000256" key="1">
    <source>
        <dbReference type="ARBA" id="ARBA00004123"/>
    </source>
</evidence>
<evidence type="ECO:0000259" key="8">
    <source>
        <dbReference type="PROSITE" id="PS50072"/>
    </source>
</evidence>
<dbReference type="PROSITE" id="PS50072">
    <property type="entry name" value="CSA_PPIASE_2"/>
    <property type="match status" value="1"/>
</dbReference>
<dbReference type="EMBL" id="BMAV01027578">
    <property type="protein sequence ID" value="GFS60492.1"/>
    <property type="molecule type" value="Genomic_DNA"/>
</dbReference>
<comment type="subcellular location">
    <subcellularLocation>
        <location evidence="1">Nucleus</location>
    </subcellularLocation>
</comment>
<dbReference type="PANTHER" id="PTHR45625">
    <property type="entry name" value="PEPTIDYL-PROLYL CIS-TRANS ISOMERASE-RELATED"/>
    <property type="match status" value="1"/>
</dbReference>
<dbReference type="InterPro" id="IPR044666">
    <property type="entry name" value="Cyclophilin_A-like"/>
</dbReference>
<evidence type="ECO:0000256" key="3">
    <source>
        <dbReference type="ARBA" id="ARBA00023242"/>
    </source>
</evidence>
<evidence type="ECO:0000256" key="5">
    <source>
        <dbReference type="ARBA" id="ARBA00042090"/>
    </source>
</evidence>
<dbReference type="InterPro" id="IPR029000">
    <property type="entry name" value="Cyclophilin-like_dom_sf"/>
</dbReference>
<protein>
    <recommendedName>
        <fullName evidence="4">Spliceosome-associated protein CWC27 homolog</fullName>
    </recommendedName>
    <alternativeName>
        <fullName evidence="5">Probable inactive peptidyl-prolyl cis-trans isomerase CWC27 homolog</fullName>
    </alternativeName>
</protein>
<dbReference type="GO" id="GO:0071013">
    <property type="term" value="C:catalytic step 2 spliceosome"/>
    <property type="evidence" value="ECO:0007669"/>
    <property type="project" value="TreeGrafter"/>
</dbReference>